<dbReference type="AlphaFoldDB" id="A0A9W4XDT9"/>
<dbReference type="InterPro" id="IPR011990">
    <property type="entry name" value="TPR-like_helical_dom_sf"/>
</dbReference>
<dbReference type="SUPFAM" id="SSF48452">
    <property type="entry name" value="TPR-like"/>
    <property type="match status" value="1"/>
</dbReference>
<evidence type="ECO:0000313" key="2">
    <source>
        <dbReference type="Proteomes" id="UP001152749"/>
    </source>
</evidence>
<dbReference type="KEGG" id="fcs:TRV642_1518"/>
<dbReference type="EMBL" id="OX336425">
    <property type="protein sequence ID" value="CAI2766471.1"/>
    <property type="molecule type" value="Genomic_DNA"/>
</dbReference>
<proteinExistence type="predicted"/>
<evidence type="ECO:0000313" key="1">
    <source>
        <dbReference type="EMBL" id="CAI2766471.1"/>
    </source>
</evidence>
<dbReference type="Gene3D" id="1.25.40.10">
    <property type="entry name" value="Tetratricopeptide repeat domain"/>
    <property type="match status" value="1"/>
</dbReference>
<organism evidence="1 2">
    <name type="scientific">Flavobacterium collinsii</name>
    <dbReference type="NCBI Taxonomy" id="1114861"/>
    <lineage>
        <taxon>Bacteria</taxon>
        <taxon>Pseudomonadati</taxon>
        <taxon>Bacteroidota</taxon>
        <taxon>Flavobacteriia</taxon>
        <taxon>Flavobacteriales</taxon>
        <taxon>Flavobacteriaceae</taxon>
        <taxon>Flavobacterium</taxon>
    </lineage>
</organism>
<reference evidence="1" key="1">
    <citation type="submission" date="2022-09" db="EMBL/GenBank/DDBJ databases">
        <authorList>
            <person name="Duchaud E."/>
        </authorList>
    </citation>
    <scope>NUCLEOTIDE SEQUENCE</scope>
    <source>
        <strain evidence="1">TRV642</strain>
    </source>
</reference>
<sequence length="744" mass="85116">MRAILTTKILNMRNFTWSFLMFFCLVFTSFSQTKSIEKGTYLSTNRGQKIKLNLLENNKYELILYSGDYSIKGDSLTFSQELSTEEGFDLAMIKDKNAKKVKVKFIDPSFYPFYIGTQKGSGAIQYQKLLDIKNEIDPEWRDADIEFNIDRSDFLYLVLEGSETETKLYKYALPKDVAEVTIKYNSGIEKDLKISGFLDKKTNKLQISDKGGKNPLFFVNEKEQKPESEVRVSAIESQSIPNWTYPGKESLVDENFGNEAVSTDSIAGVEENDSPKFDFKLKIENNLKDAIAATKNSKMKFLVVYSDDKNPSAKADFDQFVKDREAEISTNMYDAYHAEFDVFNYYFASADDKNWLKKNKFSDTPSVIVLNNAGDVLTSVKSTLEEEKGVFNFYNGFPKKLEKANAFYIFNKVIRNKKATDADLIAAFNQAAILGDYDTGSETENGVISTGFKLGKFTFEKKNVLQIWKKVIENHQKDTKPNMLLVETILKEINNQGFYKLFFNEDRVFNTTDFLAIDYLIKHYDAIEATKGEEKTTIPVGFSLVDQISNALYTNGNGLGDEIPGKTNKNQTIKSYKKLIESGKGSLFFYKNYFAILEDEPAYPKEFNGFFNEYLSLEKGNPFERLDELYNALDSSGEFSFEGWNSLKAYFSDLCNSAAWEVVSKQDNVDFVKNAINWSEYSLIVIKNNPYYLDTLAQLYYKNGQKEKAIQTQEKALQYSGTVQDEETVSEMKEVLEKMQNGTY</sequence>
<protein>
    <submittedName>
        <fullName evidence="1">Uncharacterized protein</fullName>
    </submittedName>
</protein>
<dbReference type="Proteomes" id="UP001152749">
    <property type="component" value="Chromosome"/>
</dbReference>
<name>A0A9W4XDT9_9FLAO</name>
<gene>
    <name evidence="1" type="ORF">TRV642_1518</name>
</gene>
<accession>A0A9W4XDT9</accession>